<feature type="domain" description="Endoribonuclease L-PSP/chorismate mutase-like" evidence="1">
    <location>
        <begin position="59"/>
        <end position="194"/>
    </location>
</feature>
<organism evidence="2 3">
    <name type="scientific">Nitzschia inconspicua</name>
    <dbReference type="NCBI Taxonomy" id="303405"/>
    <lineage>
        <taxon>Eukaryota</taxon>
        <taxon>Sar</taxon>
        <taxon>Stramenopiles</taxon>
        <taxon>Ochrophyta</taxon>
        <taxon>Bacillariophyta</taxon>
        <taxon>Bacillariophyceae</taxon>
        <taxon>Bacillariophycidae</taxon>
        <taxon>Bacillariales</taxon>
        <taxon>Bacillariaceae</taxon>
        <taxon>Nitzschia</taxon>
    </lineage>
</organism>
<dbReference type="Pfam" id="PF14588">
    <property type="entry name" value="YjgF_endoribonc"/>
    <property type="match status" value="1"/>
</dbReference>
<dbReference type="Proteomes" id="UP000693970">
    <property type="component" value="Unassembled WGS sequence"/>
</dbReference>
<dbReference type="EMBL" id="JAGRRH010000022">
    <property type="protein sequence ID" value="KAG7344868.1"/>
    <property type="molecule type" value="Genomic_DNA"/>
</dbReference>
<dbReference type="PANTHER" id="PTHR43760">
    <property type="entry name" value="ENDORIBONUCLEASE-RELATED"/>
    <property type="match status" value="1"/>
</dbReference>
<dbReference type="AlphaFoldDB" id="A0A9K3KL56"/>
<sequence length="207" mass="22768">MGFSTLSHLPRVSKTLATAFLCRNGPYSKTVVTRPLQQQQQQPSLTQRRMVHVEKHIESLGITLPPAAAPRANYNIVCQASGNMLYVSGHLPFQADGTLMTGRIDGKERDVDYGYQAARWAGLNIVATLQEQLGDLDRIEKIVKVFGIVQSSDDFKSQHLVMDGCSDVLMEIFGKEVGYHARSAIGTSTLPLDISVEVEAVVQLKPE</sequence>
<comment type="caution">
    <text evidence="2">The sequence shown here is derived from an EMBL/GenBank/DDBJ whole genome shotgun (WGS) entry which is preliminary data.</text>
</comment>
<dbReference type="CDD" id="cd02199">
    <property type="entry name" value="YjgF_YER057c_UK114_like_1"/>
    <property type="match status" value="1"/>
</dbReference>
<dbReference type="PANTHER" id="PTHR43760:SF1">
    <property type="entry name" value="ENDORIBONUCLEASE L-PSP_CHORISMATE MUTASE-LIKE DOMAIN-CONTAINING PROTEIN"/>
    <property type="match status" value="1"/>
</dbReference>
<evidence type="ECO:0000313" key="3">
    <source>
        <dbReference type="Proteomes" id="UP000693970"/>
    </source>
</evidence>
<name>A0A9K3KL56_9STRA</name>
<reference evidence="2" key="2">
    <citation type="submission" date="2021-04" db="EMBL/GenBank/DDBJ databases">
        <authorList>
            <person name="Podell S."/>
        </authorList>
    </citation>
    <scope>NUCLEOTIDE SEQUENCE</scope>
    <source>
        <strain evidence="2">Hildebrandi</strain>
    </source>
</reference>
<evidence type="ECO:0000259" key="1">
    <source>
        <dbReference type="Pfam" id="PF14588"/>
    </source>
</evidence>
<dbReference type="InterPro" id="IPR013813">
    <property type="entry name" value="Endoribo_LPSP/chorism_mut-like"/>
</dbReference>
<keyword evidence="3" id="KW-1185">Reference proteome</keyword>
<gene>
    <name evidence="2" type="ORF">IV203_032399</name>
</gene>
<dbReference type="OrthoDB" id="309640at2759"/>
<accession>A0A9K3KL56</accession>
<protein>
    <submittedName>
        <fullName evidence="2">Translation initiation inhibitor</fullName>
    </submittedName>
</protein>
<proteinExistence type="predicted"/>
<reference evidence="2" key="1">
    <citation type="journal article" date="2021" name="Sci. Rep.">
        <title>Diploid genomic architecture of Nitzschia inconspicua, an elite biomass production diatom.</title>
        <authorList>
            <person name="Oliver A."/>
            <person name="Podell S."/>
            <person name="Pinowska A."/>
            <person name="Traller J.C."/>
            <person name="Smith S.R."/>
            <person name="McClure R."/>
            <person name="Beliaev A."/>
            <person name="Bohutskyi P."/>
            <person name="Hill E.A."/>
            <person name="Rabines A."/>
            <person name="Zheng H."/>
            <person name="Allen L.Z."/>
            <person name="Kuo A."/>
            <person name="Grigoriev I.V."/>
            <person name="Allen A.E."/>
            <person name="Hazlebeck D."/>
            <person name="Allen E.E."/>
        </authorList>
    </citation>
    <scope>NUCLEOTIDE SEQUENCE</scope>
    <source>
        <strain evidence="2">Hildebrandi</strain>
    </source>
</reference>
<evidence type="ECO:0000313" key="2">
    <source>
        <dbReference type="EMBL" id="KAG7344868.1"/>
    </source>
</evidence>